<dbReference type="InterPro" id="IPR013766">
    <property type="entry name" value="Thioredoxin_domain"/>
</dbReference>
<evidence type="ECO:0000313" key="3">
    <source>
        <dbReference type="Proteomes" id="UP000002215"/>
    </source>
</evidence>
<dbReference type="Proteomes" id="UP000002215">
    <property type="component" value="Chromosome"/>
</dbReference>
<dbReference type="InterPro" id="IPR050553">
    <property type="entry name" value="Thioredoxin_ResA/DsbE_sf"/>
</dbReference>
<feature type="domain" description="Thioredoxin" evidence="1">
    <location>
        <begin position="52"/>
        <end position="197"/>
    </location>
</feature>
<dbReference type="PROSITE" id="PS51352">
    <property type="entry name" value="THIOREDOXIN_2"/>
    <property type="match status" value="1"/>
</dbReference>
<evidence type="ECO:0000313" key="2">
    <source>
        <dbReference type="EMBL" id="ACU63386.1"/>
    </source>
</evidence>
<dbReference type="CDD" id="cd02966">
    <property type="entry name" value="TlpA_like_family"/>
    <property type="match status" value="1"/>
</dbReference>
<dbReference type="AlphaFoldDB" id="A0A979G9R1"/>
<dbReference type="Pfam" id="PF08534">
    <property type="entry name" value="Redoxin"/>
    <property type="match status" value="1"/>
</dbReference>
<dbReference type="InterPro" id="IPR036249">
    <property type="entry name" value="Thioredoxin-like_sf"/>
</dbReference>
<proteinExistence type="predicted"/>
<name>A0A979G9R1_CHIPD</name>
<dbReference type="OrthoDB" id="9815205at2"/>
<dbReference type="SUPFAM" id="SSF52833">
    <property type="entry name" value="Thioredoxin-like"/>
    <property type="match status" value="1"/>
</dbReference>
<dbReference type="GO" id="GO:0016491">
    <property type="term" value="F:oxidoreductase activity"/>
    <property type="evidence" value="ECO:0007669"/>
    <property type="project" value="InterPro"/>
</dbReference>
<accession>A0A979G9R1</accession>
<dbReference type="SMR" id="A0A979G9R1"/>
<dbReference type="KEGG" id="cpi:Cpin_5968"/>
<protein>
    <submittedName>
        <fullName evidence="2">Redoxin domain protein</fullName>
    </submittedName>
</protein>
<dbReference type="PANTHER" id="PTHR42852:SF13">
    <property type="entry name" value="PROTEIN DIPZ"/>
    <property type="match status" value="1"/>
</dbReference>
<gene>
    <name evidence="2" type="ordered locus">Cpin_5968</name>
</gene>
<reference evidence="2 3" key="2">
    <citation type="journal article" date="2010" name="Stand. Genomic Sci.">
        <title>Complete genome sequence of Chitinophaga pinensis type strain (UQM 2034).</title>
        <authorList>
            <person name="Glavina Del Rio T."/>
            <person name="Abt B."/>
            <person name="Spring S."/>
            <person name="Lapidus A."/>
            <person name="Nolan M."/>
            <person name="Tice H."/>
            <person name="Copeland A."/>
            <person name="Cheng J.F."/>
            <person name="Chen F."/>
            <person name="Bruce D."/>
            <person name="Goodwin L."/>
            <person name="Pitluck S."/>
            <person name="Ivanova N."/>
            <person name="Mavromatis K."/>
            <person name="Mikhailova N."/>
            <person name="Pati A."/>
            <person name="Chen A."/>
            <person name="Palaniappan K."/>
            <person name="Land M."/>
            <person name="Hauser L."/>
            <person name="Chang Y.J."/>
            <person name="Jeffries C.D."/>
            <person name="Chain P."/>
            <person name="Saunders E."/>
            <person name="Detter J.C."/>
            <person name="Brettin T."/>
            <person name="Rohde M."/>
            <person name="Goker M."/>
            <person name="Bristow J."/>
            <person name="Eisen J.A."/>
            <person name="Markowitz V."/>
            <person name="Hugenholtz P."/>
            <person name="Kyrpides N.C."/>
            <person name="Klenk H.P."/>
            <person name="Lucas S."/>
        </authorList>
    </citation>
    <scope>NUCLEOTIDE SEQUENCE [LARGE SCALE GENOMIC DNA]</scope>
    <source>
        <strain evidence="3">ATCC 43595 / DSM 2588 / LMG 13176 / NBRC 15968 / NCIMB 11800 / UQM 2034</strain>
    </source>
</reference>
<dbReference type="InterPro" id="IPR013740">
    <property type="entry name" value="Redoxin"/>
</dbReference>
<reference evidence="3" key="1">
    <citation type="submission" date="2009-08" db="EMBL/GenBank/DDBJ databases">
        <title>The complete genome of Chitinophaga pinensis DSM 2588.</title>
        <authorList>
            <consortium name="US DOE Joint Genome Institute (JGI-PGF)"/>
            <person name="Lucas S."/>
            <person name="Copeland A."/>
            <person name="Lapidus A."/>
            <person name="Glavina del Rio T."/>
            <person name="Dalin E."/>
            <person name="Tice H."/>
            <person name="Bruce D."/>
            <person name="Goodwin L."/>
            <person name="Pitluck S."/>
            <person name="Kyrpides N."/>
            <person name="Mavromatis K."/>
            <person name="Ivanova N."/>
            <person name="Mikhailova N."/>
            <person name="Sims D."/>
            <person name="Meinche L."/>
            <person name="Brettin T."/>
            <person name="Detter J.C."/>
            <person name="Han C."/>
            <person name="Larimer F."/>
            <person name="Land M."/>
            <person name="Hauser L."/>
            <person name="Markowitz V."/>
            <person name="Cheng J.-F."/>
            <person name="Hugenholtz P."/>
            <person name="Woyke T."/>
            <person name="Wu D."/>
            <person name="Spring S."/>
            <person name="Klenk H.-P."/>
            <person name="Eisen J.A."/>
        </authorList>
    </citation>
    <scope>NUCLEOTIDE SEQUENCE [LARGE SCALE GENOMIC DNA]</scope>
    <source>
        <strain evidence="3">ATCC 43595 / DSM 2588 / LMG 13176 / NBRC 15968 / NCIMB 11800 / UQM 2034</strain>
    </source>
</reference>
<dbReference type="PANTHER" id="PTHR42852">
    <property type="entry name" value="THIOL:DISULFIDE INTERCHANGE PROTEIN DSBE"/>
    <property type="match status" value="1"/>
</dbReference>
<dbReference type="Gene3D" id="3.40.30.10">
    <property type="entry name" value="Glutaredoxin"/>
    <property type="match status" value="1"/>
</dbReference>
<evidence type="ECO:0000259" key="1">
    <source>
        <dbReference type="PROSITE" id="PS51352"/>
    </source>
</evidence>
<sequence length="197" mass="22414">MEHSLILFKRKLLPSLKYKNMKLILTLALMSSLIFEVKGHINRKILNYSILAADSTITPELPLKDIKGNNISLSAFKGKIVFINFWATWCSPCVAEMATINKLKQSFNNNDSIVFLLVDIEEDIQKANAFLINNKYDLDVYEYAAKRLLPEEFLGNGIPVSVVLDRKGNIRLRFDGPKDYTSTQIKKSLTDLIEKGE</sequence>
<dbReference type="EMBL" id="CP001699">
    <property type="protein sequence ID" value="ACU63386.1"/>
    <property type="molecule type" value="Genomic_DNA"/>
</dbReference>
<organism evidence="2 3">
    <name type="scientific">Chitinophaga pinensis (strain ATCC 43595 / DSM 2588 / LMG 13176 / NBRC 15968 / NCIMB 11800 / UQM 2034)</name>
    <dbReference type="NCBI Taxonomy" id="485918"/>
    <lineage>
        <taxon>Bacteria</taxon>
        <taxon>Pseudomonadati</taxon>
        <taxon>Bacteroidota</taxon>
        <taxon>Chitinophagia</taxon>
        <taxon>Chitinophagales</taxon>
        <taxon>Chitinophagaceae</taxon>
        <taxon>Chitinophaga</taxon>
    </lineage>
</organism>